<gene>
    <name evidence="2" type="ORF">C2869_06895</name>
</gene>
<dbReference type="InterPro" id="IPR000595">
    <property type="entry name" value="cNMP-bd_dom"/>
</dbReference>
<accession>A0A2S0VPQ4</accession>
<feature type="domain" description="Cyclic nucleotide-binding" evidence="1">
    <location>
        <begin position="15"/>
        <end position="99"/>
    </location>
</feature>
<dbReference type="OrthoDB" id="9798104at2"/>
<dbReference type="CDD" id="cd00038">
    <property type="entry name" value="CAP_ED"/>
    <property type="match status" value="1"/>
</dbReference>
<dbReference type="Proteomes" id="UP000244441">
    <property type="component" value="Chromosome"/>
</dbReference>
<organism evidence="2 3">
    <name type="scientific">Saccharobesus litoralis</name>
    <dbReference type="NCBI Taxonomy" id="2172099"/>
    <lineage>
        <taxon>Bacteria</taxon>
        <taxon>Pseudomonadati</taxon>
        <taxon>Pseudomonadota</taxon>
        <taxon>Gammaproteobacteria</taxon>
        <taxon>Alteromonadales</taxon>
        <taxon>Alteromonadaceae</taxon>
        <taxon>Saccharobesus</taxon>
    </lineage>
</organism>
<dbReference type="InterPro" id="IPR018490">
    <property type="entry name" value="cNMP-bd_dom_sf"/>
</dbReference>
<dbReference type="AlphaFoldDB" id="A0A2S0VPQ4"/>
<evidence type="ECO:0000313" key="2">
    <source>
        <dbReference type="EMBL" id="AWB66179.1"/>
    </source>
</evidence>
<dbReference type="Pfam" id="PF00027">
    <property type="entry name" value="cNMP_binding"/>
    <property type="match status" value="1"/>
</dbReference>
<keyword evidence="3" id="KW-1185">Reference proteome</keyword>
<proteinExistence type="predicted"/>
<dbReference type="SUPFAM" id="SSF51206">
    <property type="entry name" value="cAMP-binding domain-like"/>
    <property type="match status" value="1"/>
</dbReference>
<dbReference type="InterPro" id="IPR014710">
    <property type="entry name" value="RmlC-like_jellyroll"/>
</dbReference>
<evidence type="ECO:0000313" key="3">
    <source>
        <dbReference type="Proteomes" id="UP000244441"/>
    </source>
</evidence>
<sequence>MEYLQQLLATQGQLIELKKKQHLFRQGELDAHFYYVRRGFLKAYYIAESGKSFVKSFIGENTSIACLSACYAEQACSYSLVAQENSSLIKLPFSLLLETSQTDIKFANEMQTLLIQLAIKKEKREHDFLCLPAEQRFIQLKQQWPDLFHKVPQHEIAQYLGVTDVGLSRIKTRLRA</sequence>
<dbReference type="Gene3D" id="2.60.120.10">
    <property type="entry name" value="Jelly Rolls"/>
    <property type="match status" value="1"/>
</dbReference>
<reference evidence="2 3" key="1">
    <citation type="submission" date="2018-01" db="EMBL/GenBank/DDBJ databases">
        <title>Genome sequence of a Cantenovulum-like bacteria.</title>
        <authorList>
            <person name="Tan W.R."/>
            <person name="Lau N.-S."/>
            <person name="Go F."/>
            <person name="Amirul A.-A.A."/>
        </authorList>
    </citation>
    <scope>NUCLEOTIDE SEQUENCE [LARGE SCALE GENOMIC DNA]</scope>
    <source>
        <strain evidence="2 3">CCB-QB4</strain>
    </source>
</reference>
<dbReference type="RefSeq" id="WP_108602251.1">
    <property type="nucleotide sequence ID" value="NZ_CP026604.1"/>
</dbReference>
<dbReference type="KEGG" id="cate:C2869_06895"/>
<protein>
    <recommendedName>
        <fullName evidence="1">Cyclic nucleotide-binding domain-containing protein</fullName>
    </recommendedName>
</protein>
<dbReference type="EMBL" id="CP026604">
    <property type="protein sequence ID" value="AWB66179.1"/>
    <property type="molecule type" value="Genomic_DNA"/>
</dbReference>
<name>A0A2S0VPQ4_9ALTE</name>
<evidence type="ECO:0000259" key="1">
    <source>
        <dbReference type="Pfam" id="PF00027"/>
    </source>
</evidence>